<organism evidence="1 2">
    <name type="scientific">Halanaerobium congolense</name>
    <dbReference type="NCBI Taxonomy" id="54121"/>
    <lineage>
        <taxon>Bacteria</taxon>
        <taxon>Bacillati</taxon>
        <taxon>Bacillota</taxon>
        <taxon>Clostridia</taxon>
        <taxon>Halanaerobiales</taxon>
        <taxon>Halanaerobiaceae</taxon>
        <taxon>Halanaerobium</taxon>
    </lineage>
</organism>
<evidence type="ECO:0000313" key="1">
    <source>
        <dbReference type="EMBL" id="SDI95344.1"/>
    </source>
</evidence>
<dbReference type="AlphaFoldDB" id="A0A1G8PS46"/>
<sequence>MALGDLKKDLNSLPMPVSVAISNSGKYVVALHGGDMMGATNYYIYNLETDALEVNTTLPSITGLSITIAGSEGNEKVIIGDSTGNIHFMELSNMITEATNVVTDTFGVAAGKIPLKIKDNGLDFNNPDFRIGVSYASQDNSDIMLLNPSNFSIVNNVSYTSIDVPMIEDFDLLYDETVSKTTLIYPGYNNSTTTYFLQLIVENEAIPAQIEIQNADLISSVITNMSTFKQIKLYKDSATGDKIAKLLLYGFDESGGGQDKYSEIIDFNIASETMLNSTTITETAYNTDGQVINTAILDKDTVIANKNATDIVEIQDLNTVITTVTNIPKFVVSNNSEVFLILEITGYQTQDEQISDVKVYEGIITASEPSLTFPTEENIYFFDETDTLITELDVGQLSPIKDTDIYPVKIATNITTDTFESVTLGTTQNNVNCLMSATEDPFESLEQITIPFTNEDTVTIYLKLSTDEVQTVGSASLELLVVGNLAT</sequence>
<dbReference type="RefSeq" id="WP_089716394.1">
    <property type="nucleotide sequence ID" value="NZ_FNEH01000021.1"/>
</dbReference>
<name>A0A1G8PS46_9FIRM</name>
<dbReference type="Proteomes" id="UP000198945">
    <property type="component" value="Unassembled WGS sequence"/>
</dbReference>
<proteinExistence type="predicted"/>
<evidence type="ECO:0000313" key="2">
    <source>
        <dbReference type="Proteomes" id="UP000198945"/>
    </source>
</evidence>
<gene>
    <name evidence="1" type="ORF">SAMN04515654_12113</name>
</gene>
<accession>A0A1G8PS46</accession>
<dbReference type="EMBL" id="FNEH01000021">
    <property type="protein sequence ID" value="SDI95344.1"/>
    <property type="molecule type" value="Genomic_DNA"/>
</dbReference>
<protein>
    <submittedName>
        <fullName evidence="1">Uncharacterized protein</fullName>
    </submittedName>
</protein>
<reference evidence="1 2" key="1">
    <citation type="submission" date="2016-10" db="EMBL/GenBank/DDBJ databases">
        <authorList>
            <person name="de Groot N.N."/>
        </authorList>
    </citation>
    <scope>NUCLEOTIDE SEQUENCE [LARGE SCALE GENOMIC DNA]</scope>
    <source>
        <strain evidence="1 2">WG7</strain>
    </source>
</reference>